<feature type="region of interest" description="Disordered" evidence="1">
    <location>
        <begin position="1"/>
        <end position="22"/>
    </location>
</feature>
<proteinExistence type="predicted"/>
<keyword evidence="4" id="KW-1185">Reference proteome</keyword>
<dbReference type="PANTHER" id="PTHR34107:SF4">
    <property type="entry name" value="SLL1222 PROTEIN"/>
    <property type="match status" value="1"/>
</dbReference>
<dbReference type="EMBL" id="CP089983">
    <property type="protein sequence ID" value="WXB03711.1"/>
    <property type="molecule type" value="Genomic_DNA"/>
</dbReference>
<sequence>MAAALGEGMGHNSAMERTDQIEPVHGPYTWDDFIKLDEDDLRELIDGELVEVEVPGLPHEHIVAHVVTELRVWAKQNGGRVFPSGVKVYISERRGVMPDAQYYAKDHPAAQRPVERRVRRSPDLAVEVLSPSSRRIDRVVKLGYYASVGTLEYWLIDPEAQTLDRYLLKKGHYILAASLSGADVFRPETLPGFELSLGEIWPTEEDQQFYDVIDEPSPDLPARLPDEDP</sequence>
<dbReference type="InterPro" id="IPR008538">
    <property type="entry name" value="Uma2"/>
</dbReference>
<dbReference type="SUPFAM" id="SSF52980">
    <property type="entry name" value="Restriction endonuclease-like"/>
    <property type="match status" value="1"/>
</dbReference>
<gene>
    <name evidence="3" type="ORF">LVJ94_43250</name>
</gene>
<dbReference type="RefSeq" id="WP_394833344.1">
    <property type="nucleotide sequence ID" value="NZ_CP089929.1"/>
</dbReference>
<evidence type="ECO:0000256" key="1">
    <source>
        <dbReference type="SAM" id="MobiDB-lite"/>
    </source>
</evidence>
<dbReference type="Proteomes" id="UP001374803">
    <property type="component" value="Chromosome"/>
</dbReference>
<name>A0ABZ2KYH2_9BACT</name>
<feature type="domain" description="Putative restriction endonuclease" evidence="2">
    <location>
        <begin position="30"/>
        <end position="197"/>
    </location>
</feature>
<keyword evidence="3" id="KW-0255">Endonuclease</keyword>
<dbReference type="CDD" id="cd06260">
    <property type="entry name" value="DUF820-like"/>
    <property type="match status" value="1"/>
</dbReference>
<dbReference type="PANTHER" id="PTHR34107">
    <property type="entry name" value="SLL0198 PROTEIN-RELATED"/>
    <property type="match status" value="1"/>
</dbReference>
<dbReference type="Pfam" id="PF05685">
    <property type="entry name" value="Uma2"/>
    <property type="match status" value="1"/>
</dbReference>
<keyword evidence="3" id="KW-0540">Nuclease</keyword>
<evidence type="ECO:0000313" key="4">
    <source>
        <dbReference type="Proteomes" id="UP001374803"/>
    </source>
</evidence>
<accession>A0ABZ2KYH2</accession>
<protein>
    <submittedName>
        <fullName evidence="3">Uma2 family endonuclease</fullName>
    </submittedName>
</protein>
<dbReference type="GO" id="GO:0004519">
    <property type="term" value="F:endonuclease activity"/>
    <property type="evidence" value="ECO:0007669"/>
    <property type="project" value="UniProtKB-KW"/>
</dbReference>
<dbReference type="InterPro" id="IPR012296">
    <property type="entry name" value="Nuclease_put_TT1808"/>
</dbReference>
<keyword evidence="3" id="KW-0378">Hydrolase</keyword>
<evidence type="ECO:0000313" key="3">
    <source>
        <dbReference type="EMBL" id="WXB03711.1"/>
    </source>
</evidence>
<dbReference type="InterPro" id="IPR011335">
    <property type="entry name" value="Restrct_endonuc-II-like"/>
</dbReference>
<dbReference type="Gene3D" id="3.90.1570.10">
    <property type="entry name" value="tt1808, chain A"/>
    <property type="match status" value="1"/>
</dbReference>
<organism evidence="3 4">
    <name type="scientific">Pendulispora rubella</name>
    <dbReference type="NCBI Taxonomy" id="2741070"/>
    <lineage>
        <taxon>Bacteria</taxon>
        <taxon>Pseudomonadati</taxon>
        <taxon>Myxococcota</taxon>
        <taxon>Myxococcia</taxon>
        <taxon>Myxococcales</taxon>
        <taxon>Sorangiineae</taxon>
        <taxon>Pendulisporaceae</taxon>
        <taxon>Pendulispora</taxon>
    </lineage>
</organism>
<reference evidence="3" key="1">
    <citation type="submission" date="2021-12" db="EMBL/GenBank/DDBJ databases">
        <title>Discovery of the Pendulisporaceae a myxobacterial family with distinct sporulation behavior and unique specialized metabolism.</title>
        <authorList>
            <person name="Garcia R."/>
            <person name="Popoff A."/>
            <person name="Bader C.D."/>
            <person name="Loehr J."/>
            <person name="Walesch S."/>
            <person name="Walt C."/>
            <person name="Boldt J."/>
            <person name="Bunk B."/>
            <person name="Haeckl F.J.F.P.J."/>
            <person name="Gunesch A.P."/>
            <person name="Birkelbach J."/>
            <person name="Nuebel U."/>
            <person name="Pietschmann T."/>
            <person name="Bach T."/>
            <person name="Mueller R."/>
        </authorList>
    </citation>
    <scope>NUCLEOTIDE SEQUENCE</scope>
    <source>
        <strain evidence="3">MSr11367</strain>
    </source>
</reference>
<evidence type="ECO:0000259" key="2">
    <source>
        <dbReference type="Pfam" id="PF05685"/>
    </source>
</evidence>